<evidence type="ECO:0000313" key="1">
    <source>
        <dbReference type="EMBL" id="PRF59634.1"/>
    </source>
</evidence>
<dbReference type="PROSITE" id="PS51318">
    <property type="entry name" value="TAT"/>
    <property type="match status" value="1"/>
</dbReference>
<dbReference type="InterPro" id="IPR006311">
    <property type="entry name" value="TAT_signal"/>
</dbReference>
<dbReference type="EMBL" id="PVGH01000066">
    <property type="protein sequence ID" value="PRF59634.1"/>
    <property type="molecule type" value="Genomic_DNA"/>
</dbReference>
<reference evidence="1 2" key="1">
    <citation type="submission" date="2018-03" db="EMBL/GenBank/DDBJ databases">
        <authorList>
            <person name="Keele B.F."/>
        </authorList>
    </citation>
    <scope>NUCLEOTIDE SEQUENCE [LARGE SCALE GENOMIC DNA]</scope>
    <source>
        <strain evidence="1 2">AU19729</strain>
    </source>
</reference>
<accession>A0A2S9MLL8</accession>
<evidence type="ECO:0000313" key="2">
    <source>
        <dbReference type="Proteomes" id="UP000238982"/>
    </source>
</evidence>
<sequence>MAVQTDRRRLLTGASSPLALATLGGVASRDAQAPFYDARVADLYGALRAGVLRRFASRLND</sequence>
<organism evidence="1 2">
    <name type="scientific">Burkholderia multivorans</name>
    <dbReference type="NCBI Taxonomy" id="87883"/>
    <lineage>
        <taxon>Bacteria</taxon>
        <taxon>Pseudomonadati</taxon>
        <taxon>Pseudomonadota</taxon>
        <taxon>Betaproteobacteria</taxon>
        <taxon>Burkholderiales</taxon>
        <taxon>Burkholderiaceae</taxon>
        <taxon>Burkholderia</taxon>
        <taxon>Burkholderia cepacia complex</taxon>
    </lineage>
</organism>
<dbReference type="Proteomes" id="UP000238982">
    <property type="component" value="Unassembled WGS sequence"/>
</dbReference>
<name>A0A2S9MLL8_9BURK</name>
<comment type="caution">
    <text evidence="1">The sequence shown here is derived from an EMBL/GenBank/DDBJ whole genome shotgun (WGS) entry which is preliminary data.</text>
</comment>
<proteinExistence type="predicted"/>
<dbReference type="AlphaFoldDB" id="A0A2S9MLL8"/>
<protein>
    <submittedName>
        <fullName evidence="1">Transcriptional initiation protein Tat</fullName>
    </submittedName>
</protein>
<gene>
    <name evidence="1" type="ORF">C6Q15_16465</name>
</gene>